<keyword evidence="3" id="KW-1185">Reference proteome</keyword>
<evidence type="ECO:0000259" key="1">
    <source>
        <dbReference type="Pfam" id="PF03732"/>
    </source>
</evidence>
<dbReference type="AlphaFoldDB" id="A0AA88J466"/>
<gene>
    <name evidence="2" type="ORF">TIFTF001_030724</name>
</gene>
<evidence type="ECO:0000313" key="3">
    <source>
        <dbReference type="Proteomes" id="UP001187192"/>
    </source>
</evidence>
<proteinExistence type="predicted"/>
<protein>
    <recommendedName>
        <fullName evidence="1">Retrotransposon gag domain-containing protein</fullName>
    </recommendedName>
</protein>
<name>A0AA88J466_FICCA</name>
<reference evidence="2" key="1">
    <citation type="submission" date="2023-07" db="EMBL/GenBank/DDBJ databases">
        <title>draft genome sequence of fig (Ficus carica).</title>
        <authorList>
            <person name="Takahashi T."/>
            <person name="Nishimura K."/>
        </authorList>
    </citation>
    <scope>NUCLEOTIDE SEQUENCE</scope>
</reference>
<feature type="domain" description="Retrotransposon gag" evidence="1">
    <location>
        <begin position="17"/>
        <end position="84"/>
    </location>
</feature>
<comment type="caution">
    <text evidence="2">The sequence shown here is derived from an EMBL/GenBank/DDBJ whole genome shotgun (WGS) entry which is preliminary data.</text>
</comment>
<organism evidence="2 3">
    <name type="scientific">Ficus carica</name>
    <name type="common">Common fig</name>
    <dbReference type="NCBI Taxonomy" id="3494"/>
    <lineage>
        <taxon>Eukaryota</taxon>
        <taxon>Viridiplantae</taxon>
        <taxon>Streptophyta</taxon>
        <taxon>Embryophyta</taxon>
        <taxon>Tracheophyta</taxon>
        <taxon>Spermatophyta</taxon>
        <taxon>Magnoliopsida</taxon>
        <taxon>eudicotyledons</taxon>
        <taxon>Gunneridae</taxon>
        <taxon>Pentapetalae</taxon>
        <taxon>rosids</taxon>
        <taxon>fabids</taxon>
        <taxon>Rosales</taxon>
        <taxon>Moraceae</taxon>
        <taxon>Ficeae</taxon>
        <taxon>Ficus</taxon>
    </lineage>
</organism>
<dbReference type="Proteomes" id="UP001187192">
    <property type="component" value="Unassembled WGS sequence"/>
</dbReference>
<dbReference type="EMBL" id="BTGU01000115">
    <property type="protein sequence ID" value="GMN61625.1"/>
    <property type="molecule type" value="Genomic_DNA"/>
</dbReference>
<dbReference type="Pfam" id="PF03732">
    <property type="entry name" value="Retrotrans_gag"/>
    <property type="match status" value="1"/>
</dbReference>
<dbReference type="InterPro" id="IPR005162">
    <property type="entry name" value="Retrotrans_gag_dom"/>
</dbReference>
<sequence length="108" mass="12703">MKPPKFKGFTDPLEAEEWLTSLQIVLNFMDLTEQEKEFNDKFYNRMAKKAQQNDCNNIKQGFMSVTKVVHKFDQLAQLCPHLVPAGDKRVRQMLDMFRLEIAVMIDHL</sequence>
<evidence type="ECO:0000313" key="2">
    <source>
        <dbReference type="EMBL" id="GMN61625.1"/>
    </source>
</evidence>
<accession>A0AA88J466</accession>